<evidence type="ECO:0000259" key="9">
    <source>
        <dbReference type="Pfam" id="PF03372"/>
    </source>
</evidence>
<feature type="domain" description="Endonuclease/exonuclease/phosphatase" evidence="9">
    <location>
        <begin position="17"/>
        <end position="151"/>
    </location>
</feature>
<keyword evidence="11" id="KW-1185">Reference proteome</keyword>
<dbReference type="GO" id="GO:0046872">
    <property type="term" value="F:metal ion binding"/>
    <property type="evidence" value="ECO:0007669"/>
    <property type="project" value="UniProtKB-KW"/>
</dbReference>
<evidence type="ECO:0000256" key="3">
    <source>
        <dbReference type="ARBA" id="ARBA00022722"/>
    </source>
</evidence>
<dbReference type="InterPro" id="IPR036691">
    <property type="entry name" value="Endo/exonu/phosph_ase_sf"/>
</dbReference>
<dbReference type="GO" id="GO:0006281">
    <property type="term" value="P:DNA repair"/>
    <property type="evidence" value="ECO:0007669"/>
    <property type="project" value="UniProtKB-KW"/>
</dbReference>
<dbReference type="GO" id="GO:0004519">
    <property type="term" value="F:endonuclease activity"/>
    <property type="evidence" value="ECO:0007669"/>
    <property type="project" value="UniProtKB-KW"/>
</dbReference>
<dbReference type="Proteomes" id="UP000542742">
    <property type="component" value="Unassembled WGS sequence"/>
</dbReference>
<evidence type="ECO:0000256" key="8">
    <source>
        <dbReference type="ARBA" id="ARBA00023204"/>
    </source>
</evidence>
<keyword evidence="4" id="KW-0479">Metal-binding</keyword>
<comment type="cofactor">
    <cofactor evidence="2">
        <name>Mg(2+)</name>
        <dbReference type="ChEBI" id="CHEBI:18420"/>
    </cofactor>
</comment>
<evidence type="ECO:0000256" key="4">
    <source>
        <dbReference type="ARBA" id="ARBA00022723"/>
    </source>
</evidence>
<dbReference type="Pfam" id="PF03372">
    <property type="entry name" value="Exo_endo_phos"/>
    <property type="match status" value="1"/>
</dbReference>
<protein>
    <submittedName>
        <fullName evidence="10">Endonuclease/exonuclease/phosphatase family metal-dependent hydrolase</fullName>
    </submittedName>
</protein>
<evidence type="ECO:0000256" key="2">
    <source>
        <dbReference type="ARBA" id="ARBA00001946"/>
    </source>
</evidence>
<dbReference type="Gene3D" id="3.60.10.10">
    <property type="entry name" value="Endonuclease/exonuclease/phosphatase"/>
    <property type="match status" value="1"/>
</dbReference>
<gene>
    <name evidence="10" type="ORF">BKA14_007944</name>
</gene>
<evidence type="ECO:0000313" key="10">
    <source>
        <dbReference type="EMBL" id="MBB4697796.1"/>
    </source>
</evidence>
<keyword evidence="6 10" id="KW-0378">Hydrolase</keyword>
<dbReference type="AlphaFoldDB" id="A0A7W7G8C6"/>
<evidence type="ECO:0000256" key="1">
    <source>
        <dbReference type="ARBA" id="ARBA00001936"/>
    </source>
</evidence>
<keyword evidence="3" id="KW-0540">Nuclease</keyword>
<sequence length="180" mass="19358">MVTVDTPAGEVLVAHHKPSWPFGHELERQRQAVAAARVLEQHAAQVGHVIVLGDFDARPDAASMRFWRGLQPVDGLSVCYQDAWETAHPADPGHTFSAVNPLVRAGEVATALSRRIDYILVRSGDHGPTLDVRSCGLVLDRPVGGVWASDHFGVVADLEVPDHPPGAWGTAGERTATARK</sequence>
<dbReference type="EMBL" id="JACHMF010000001">
    <property type="protein sequence ID" value="MBB4697796.1"/>
    <property type="molecule type" value="Genomic_DNA"/>
</dbReference>
<dbReference type="InterPro" id="IPR051547">
    <property type="entry name" value="TDP2-like"/>
</dbReference>
<evidence type="ECO:0000256" key="7">
    <source>
        <dbReference type="ARBA" id="ARBA00022842"/>
    </source>
</evidence>
<organism evidence="10 11">
    <name type="scientific">Paractinoplanes abujensis</name>
    <dbReference type="NCBI Taxonomy" id="882441"/>
    <lineage>
        <taxon>Bacteria</taxon>
        <taxon>Bacillati</taxon>
        <taxon>Actinomycetota</taxon>
        <taxon>Actinomycetes</taxon>
        <taxon>Micromonosporales</taxon>
        <taxon>Micromonosporaceae</taxon>
        <taxon>Paractinoplanes</taxon>
    </lineage>
</organism>
<dbReference type="InterPro" id="IPR005135">
    <property type="entry name" value="Endo/exonuclease/phosphatase"/>
</dbReference>
<evidence type="ECO:0000256" key="6">
    <source>
        <dbReference type="ARBA" id="ARBA00022801"/>
    </source>
</evidence>
<keyword evidence="10" id="KW-0255">Endonuclease</keyword>
<dbReference type="PANTHER" id="PTHR15822:SF4">
    <property type="entry name" value="TYROSYL-DNA PHOSPHODIESTERASE 2"/>
    <property type="match status" value="1"/>
</dbReference>
<name>A0A7W7G8C6_9ACTN</name>
<keyword evidence="8" id="KW-0234">DNA repair</keyword>
<keyword evidence="5" id="KW-0227">DNA damage</keyword>
<evidence type="ECO:0000313" key="11">
    <source>
        <dbReference type="Proteomes" id="UP000542742"/>
    </source>
</evidence>
<comment type="caution">
    <text evidence="10">The sequence shown here is derived from an EMBL/GenBank/DDBJ whole genome shotgun (WGS) entry which is preliminary data.</text>
</comment>
<dbReference type="SUPFAM" id="SSF56219">
    <property type="entry name" value="DNase I-like"/>
    <property type="match status" value="1"/>
</dbReference>
<keyword evidence="7" id="KW-0460">Magnesium</keyword>
<evidence type="ECO:0000256" key="5">
    <source>
        <dbReference type="ARBA" id="ARBA00022763"/>
    </source>
</evidence>
<dbReference type="PANTHER" id="PTHR15822">
    <property type="entry name" value="TRAF AND TNF RECEPTOR-ASSOCIATED PROTEIN"/>
    <property type="match status" value="1"/>
</dbReference>
<comment type="cofactor">
    <cofactor evidence="1">
        <name>Mn(2+)</name>
        <dbReference type="ChEBI" id="CHEBI:29035"/>
    </cofactor>
</comment>
<keyword evidence="10" id="KW-0269">Exonuclease</keyword>
<dbReference type="RefSeq" id="WP_184955859.1">
    <property type="nucleotide sequence ID" value="NZ_BOMC01000026.1"/>
</dbReference>
<dbReference type="GO" id="GO:0004527">
    <property type="term" value="F:exonuclease activity"/>
    <property type="evidence" value="ECO:0007669"/>
    <property type="project" value="UniProtKB-KW"/>
</dbReference>
<accession>A0A7W7G8C6</accession>
<reference evidence="10 11" key="1">
    <citation type="submission" date="2020-08" db="EMBL/GenBank/DDBJ databases">
        <title>Sequencing the genomes of 1000 actinobacteria strains.</title>
        <authorList>
            <person name="Klenk H.-P."/>
        </authorList>
    </citation>
    <scope>NUCLEOTIDE SEQUENCE [LARGE SCALE GENOMIC DNA]</scope>
    <source>
        <strain evidence="10 11">DSM 45518</strain>
    </source>
</reference>
<proteinExistence type="predicted"/>